<dbReference type="InterPro" id="IPR027417">
    <property type="entry name" value="P-loop_NTPase"/>
</dbReference>
<keyword evidence="3" id="KW-0378">Hydrolase</keyword>
<dbReference type="GO" id="GO:0004386">
    <property type="term" value="F:helicase activity"/>
    <property type="evidence" value="ECO:0007669"/>
    <property type="project" value="UniProtKB-KW"/>
</dbReference>
<dbReference type="EMBL" id="BMJD01000007">
    <property type="protein sequence ID" value="GGB37319.1"/>
    <property type="molecule type" value="Genomic_DNA"/>
</dbReference>
<evidence type="ECO:0000256" key="1">
    <source>
        <dbReference type="SAM" id="Coils"/>
    </source>
</evidence>
<evidence type="ECO:0000313" key="4">
    <source>
        <dbReference type="Proteomes" id="UP000621492"/>
    </source>
</evidence>
<dbReference type="Gene3D" id="3.40.50.300">
    <property type="entry name" value="P-loop containing nucleotide triphosphate hydrolases"/>
    <property type="match status" value="2"/>
</dbReference>
<name>A0A9W5TVZ2_9BACI</name>
<reference evidence="3" key="2">
    <citation type="submission" date="2020-09" db="EMBL/GenBank/DDBJ databases">
        <authorList>
            <person name="Sun Q."/>
            <person name="Zhou Y."/>
        </authorList>
    </citation>
    <scope>NUCLEOTIDE SEQUENCE</scope>
    <source>
        <strain evidence="3">CGMCC 1.15454</strain>
    </source>
</reference>
<keyword evidence="3" id="KW-0067">ATP-binding</keyword>
<dbReference type="GO" id="GO:0003677">
    <property type="term" value="F:DNA binding"/>
    <property type="evidence" value="ECO:0007669"/>
    <property type="project" value="InterPro"/>
</dbReference>
<dbReference type="GO" id="GO:0005524">
    <property type="term" value="F:ATP binding"/>
    <property type="evidence" value="ECO:0007669"/>
    <property type="project" value="InterPro"/>
</dbReference>
<dbReference type="PANTHER" id="PTHR47396">
    <property type="entry name" value="TYPE I RESTRICTION ENZYME ECOKI R PROTEIN"/>
    <property type="match status" value="1"/>
</dbReference>
<organism evidence="3 4">
    <name type="scientific">Lentibacillus populi</name>
    <dbReference type="NCBI Taxonomy" id="1827502"/>
    <lineage>
        <taxon>Bacteria</taxon>
        <taxon>Bacillati</taxon>
        <taxon>Bacillota</taxon>
        <taxon>Bacilli</taxon>
        <taxon>Bacillales</taxon>
        <taxon>Bacillaceae</taxon>
        <taxon>Lentibacillus</taxon>
    </lineage>
</organism>
<evidence type="ECO:0000313" key="3">
    <source>
        <dbReference type="EMBL" id="GGB37319.1"/>
    </source>
</evidence>
<dbReference type="InterPro" id="IPR054347">
    <property type="entry name" value="TOTE_primase"/>
</dbReference>
<dbReference type="SUPFAM" id="SSF52540">
    <property type="entry name" value="P-loop containing nucleoside triphosphate hydrolases"/>
    <property type="match status" value="2"/>
</dbReference>
<dbReference type="Proteomes" id="UP000621492">
    <property type="component" value="Unassembled WGS sequence"/>
</dbReference>
<protein>
    <submittedName>
        <fullName evidence="3">Helicase</fullName>
    </submittedName>
</protein>
<dbReference type="PANTHER" id="PTHR47396:SF1">
    <property type="entry name" value="ATP-DEPENDENT HELICASE IRC3-RELATED"/>
    <property type="match status" value="1"/>
</dbReference>
<dbReference type="CDD" id="cd17926">
    <property type="entry name" value="DEXHc_RE"/>
    <property type="match status" value="1"/>
</dbReference>
<sequence length="768" mass="88333">MKNFENELQNAYKEIERLKVENDQLRQLLQQHQIKIPNRNDQKYGQSDAKEAKLRKRIAIFKSLFKGRNDVFAYRWKLKNGKVGYSPAKKSGSGYHIPLTDQQIYDHLSGEKTIGLYPLLLDNTCWFLTVDFDKKDWKKDVKAFIHTCKMMKIPFSTERSRSGNGAHIWIFFSEPVLARVARKLGKILLAKTKETFGNNGLNSYDRFFPNQDTMPEGKLGNLIALPLQGVPRKQGNSIFIDENFQPYSNQWLYLSKVEKMSKHEVESIVKRFDTEEKTLRVHESMPRTEEIPEKINVICKNGIYIRKQGIPGYLLQEIAQLAKFSNPAFYKAEKKRLSTKQIPRIIDCSEEMSDKLLLPRGCMDELAKMLKNKSIEIVMEDETNYGKPIGLEFQGKLSVQQGDCLQQMLAHNIGILSATTGFGKTVVAASMIAKRNVNTLVIVHRNQLMEQWKERLTAFLDIDSKSIGIVGGGKNTAKGIVDIATIQSLSNKGAVKDIIRKYGQIIVDECHHFSSFTYEKVLKETDAAFIYGLTATPKRKDGHELIMKMQLGPIRYKVNAKDQAKVHPFKHILILRFTSFKSADNEKDVQELYSELVHHEARNNMIFNDVLKELDHGSFPIVLTERIEHIKELNKKFQRFVKNIIVLTGELSKKEKEQRLNILETLPDNEERLVIATGKYIGEGFDNTRLDTMFLTIPISWQGTLQQYVGRLHRLHADKTVVKVYDYVDVKEAMFEKMYKNRRKGDKSLGYVVEGTETGSVTQQMNLF</sequence>
<dbReference type="Pfam" id="PF04851">
    <property type="entry name" value="ResIII"/>
    <property type="match status" value="1"/>
</dbReference>
<dbReference type="InterPro" id="IPR006935">
    <property type="entry name" value="Helicase/UvrB_N"/>
</dbReference>
<accession>A0A9W5TVZ2</accession>
<dbReference type="RefSeq" id="WP_188724828.1">
    <property type="nucleotide sequence ID" value="NZ_BMJD01000007.1"/>
</dbReference>
<dbReference type="InterPro" id="IPR014001">
    <property type="entry name" value="Helicase_ATP-bd"/>
</dbReference>
<dbReference type="GO" id="GO:0016787">
    <property type="term" value="F:hydrolase activity"/>
    <property type="evidence" value="ECO:0007669"/>
    <property type="project" value="InterPro"/>
</dbReference>
<dbReference type="Pfam" id="PF22548">
    <property type="entry name" value="AEP-TOTE"/>
    <property type="match status" value="1"/>
</dbReference>
<reference evidence="3" key="1">
    <citation type="journal article" date="2014" name="Int. J. Syst. Evol. Microbiol.">
        <title>Complete genome sequence of Corynebacterium casei LMG S-19264T (=DSM 44701T), isolated from a smear-ripened cheese.</title>
        <authorList>
            <consortium name="US DOE Joint Genome Institute (JGI-PGF)"/>
            <person name="Walter F."/>
            <person name="Albersmeier A."/>
            <person name="Kalinowski J."/>
            <person name="Ruckert C."/>
        </authorList>
    </citation>
    <scope>NUCLEOTIDE SEQUENCE</scope>
    <source>
        <strain evidence="3">CGMCC 1.15454</strain>
    </source>
</reference>
<dbReference type="PROSITE" id="PS51192">
    <property type="entry name" value="HELICASE_ATP_BIND_1"/>
    <property type="match status" value="1"/>
</dbReference>
<keyword evidence="3" id="KW-0347">Helicase</keyword>
<keyword evidence="3" id="KW-0547">Nucleotide-binding</keyword>
<dbReference type="AlphaFoldDB" id="A0A9W5TVZ2"/>
<feature type="domain" description="Helicase ATP-binding" evidence="2">
    <location>
        <begin position="405"/>
        <end position="555"/>
    </location>
</feature>
<dbReference type="SMART" id="SM00487">
    <property type="entry name" value="DEXDc"/>
    <property type="match status" value="1"/>
</dbReference>
<feature type="coiled-coil region" evidence="1">
    <location>
        <begin position="1"/>
        <end position="35"/>
    </location>
</feature>
<evidence type="ECO:0000259" key="2">
    <source>
        <dbReference type="PROSITE" id="PS51192"/>
    </source>
</evidence>
<dbReference type="InterPro" id="IPR050742">
    <property type="entry name" value="Helicase_Restrict-Modif_Enz"/>
</dbReference>
<keyword evidence="1" id="KW-0175">Coiled coil</keyword>
<comment type="caution">
    <text evidence="3">The sequence shown here is derived from an EMBL/GenBank/DDBJ whole genome shotgun (WGS) entry which is preliminary data.</text>
</comment>
<dbReference type="GO" id="GO:0005829">
    <property type="term" value="C:cytosol"/>
    <property type="evidence" value="ECO:0007669"/>
    <property type="project" value="TreeGrafter"/>
</dbReference>
<gene>
    <name evidence="3" type="ORF">GCM10011409_13430</name>
</gene>
<keyword evidence="4" id="KW-1185">Reference proteome</keyword>
<proteinExistence type="predicted"/>
<dbReference type="CDD" id="cd18785">
    <property type="entry name" value="SF2_C"/>
    <property type="match status" value="1"/>
</dbReference>